<dbReference type="Proteomes" id="UP000524404">
    <property type="component" value="Unassembled WGS sequence"/>
</dbReference>
<comment type="caution">
    <text evidence="2">The sequence shown here is derived from an EMBL/GenBank/DDBJ whole genome shotgun (WGS) entry which is preliminary data.</text>
</comment>
<feature type="transmembrane region" description="Helical" evidence="1">
    <location>
        <begin position="128"/>
        <end position="147"/>
    </location>
</feature>
<feature type="transmembrane region" description="Helical" evidence="1">
    <location>
        <begin position="167"/>
        <end position="190"/>
    </location>
</feature>
<dbReference type="AlphaFoldDB" id="A0A841ENG1"/>
<organism evidence="2 3">
    <name type="scientific">Arcicella rosea</name>
    <dbReference type="NCBI Taxonomy" id="502909"/>
    <lineage>
        <taxon>Bacteria</taxon>
        <taxon>Pseudomonadati</taxon>
        <taxon>Bacteroidota</taxon>
        <taxon>Cytophagia</taxon>
        <taxon>Cytophagales</taxon>
        <taxon>Flectobacillaceae</taxon>
        <taxon>Arcicella</taxon>
    </lineage>
</organism>
<sequence length="547" mass="62882">MTKFILYILDKLQWLFKWLAVDYHSLRAIVEVKLMMENRRVHGLQRNQVQKKEQSNTFLKSLLFQAIFSFIYGLMILFIKQPVYLVMMLSFAFIMFMVAFNMISDFAEVLFDTSDNVILLPRPVEGKVIWMARLIHIIVFLGALTLANSLGSIVFTTFKFGWQAGLLFFICVILLCLITIFLTSILYLLLTKVVSEEKLKDIIGYAQIAFSVFIAVGYQFIARTDKLIGTETQEIVIKWWHYLVPPAWFAGVMEAFVAKHFELPYMIFTLLVLIVPFASLYIINNYLSPLFAKSLSGLGTPEITEKRAVKTAKKSTFLNVLSGIFTKTTLEKSAFELVWIITARDRKFKVRAYPIFGMLIYFIYNYFTQSQKEDVNVLMILYYTMFLIWIFSQQIYISDDWKASWAYRVAPLTNPGEVLLGSLKSILVKVGLPIFIIIGAILIGKAGFGMIDDILFAMSSTLLFISLNVLTGEFSLPFSMEMANAKVKGNQWLKFLFLFLVAPILGFVHYFIGKTTYGLITLTPILLIIALLLLKEYRKIGWDRIKE</sequence>
<keyword evidence="1" id="KW-1133">Transmembrane helix</keyword>
<dbReference type="RefSeq" id="WP_184135441.1">
    <property type="nucleotide sequence ID" value="NZ_JACHKT010000024.1"/>
</dbReference>
<evidence type="ECO:0008006" key="4">
    <source>
        <dbReference type="Google" id="ProtNLM"/>
    </source>
</evidence>
<feature type="transmembrane region" description="Helical" evidence="1">
    <location>
        <begin position="85"/>
        <end position="107"/>
    </location>
</feature>
<feature type="transmembrane region" description="Helical" evidence="1">
    <location>
        <begin position="379"/>
        <end position="398"/>
    </location>
</feature>
<evidence type="ECO:0000313" key="2">
    <source>
        <dbReference type="EMBL" id="MBB6004446.1"/>
    </source>
</evidence>
<protein>
    <recommendedName>
        <fullName evidence="4">ABC-2 type transport system permease protein</fullName>
    </recommendedName>
</protein>
<reference evidence="2 3" key="1">
    <citation type="submission" date="2020-08" db="EMBL/GenBank/DDBJ databases">
        <title>Functional genomics of gut bacteria from endangered species of beetles.</title>
        <authorList>
            <person name="Carlos-Shanley C."/>
        </authorList>
    </citation>
    <scope>NUCLEOTIDE SEQUENCE [LARGE SCALE GENOMIC DNA]</scope>
    <source>
        <strain evidence="2 3">S00070</strain>
    </source>
</reference>
<feature type="transmembrane region" description="Helical" evidence="1">
    <location>
        <begin position="202"/>
        <end position="221"/>
    </location>
</feature>
<dbReference type="EMBL" id="JACHKT010000024">
    <property type="protein sequence ID" value="MBB6004446.1"/>
    <property type="molecule type" value="Genomic_DNA"/>
</dbReference>
<feature type="transmembrane region" description="Helical" evidence="1">
    <location>
        <begin position="263"/>
        <end position="283"/>
    </location>
</feature>
<keyword evidence="1" id="KW-0812">Transmembrane</keyword>
<feature type="transmembrane region" description="Helical" evidence="1">
    <location>
        <begin position="58"/>
        <end position="79"/>
    </location>
</feature>
<keyword evidence="1" id="KW-0472">Membrane</keyword>
<gene>
    <name evidence="2" type="ORF">HNP25_003109</name>
</gene>
<name>A0A841ENG1_9BACT</name>
<feature type="transmembrane region" description="Helical" evidence="1">
    <location>
        <begin position="517"/>
        <end position="534"/>
    </location>
</feature>
<feature type="transmembrane region" description="Helical" evidence="1">
    <location>
        <begin position="492"/>
        <end position="511"/>
    </location>
</feature>
<accession>A0A841ENG1</accession>
<evidence type="ECO:0000313" key="3">
    <source>
        <dbReference type="Proteomes" id="UP000524404"/>
    </source>
</evidence>
<keyword evidence="3" id="KW-1185">Reference proteome</keyword>
<proteinExistence type="predicted"/>
<feature type="transmembrane region" description="Helical" evidence="1">
    <location>
        <begin position="350"/>
        <end position="367"/>
    </location>
</feature>
<feature type="transmembrane region" description="Helical" evidence="1">
    <location>
        <begin position="426"/>
        <end position="448"/>
    </location>
</feature>
<evidence type="ECO:0000256" key="1">
    <source>
        <dbReference type="SAM" id="Phobius"/>
    </source>
</evidence>